<keyword evidence="2" id="KW-1185">Reference proteome</keyword>
<gene>
    <name evidence="1" type="ORF">B0H67DRAFT_200876</name>
</gene>
<protein>
    <submittedName>
        <fullName evidence="1">Uncharacterized protein</fullName>
    </submittedName>
</protein>
<dbReference type="EMBL" id="JAUKUA010000003">
    <property type="protein sequence ID" value="KAK0720734.1"/>
    <property type="molecule type" value="Genomic_DNA"/>
</dbReference>
<organism evidence="1 2">
    <name type="scientific">Lasiosphaeris hirsuta</name>
    <dbReference type="NCBI Taxonomy" id="260670"/>
    <lineage>
        <taxon>Eukaryota</taxon>
        <taxon>Fungi</taxon>
        <taxon>Dikarya</taxon>
        <taxon>Ascomycota</taxon>
        <taxon>Pezizomycotina</taxon>
        <taxon>Sordariomycetes</taxon>
        <taxon>Sordariomycetidae</taxon>
        <taxon>Sordariales</taxon>
        <taxon>Lasiosphaeriaceae</taxon>
        <taxon>Lasiosphaeris</taxon>
    </lineage>
</organism>
<reference evidence="1" key="1">
    <citation type="submission" date="2023-06" db="EMBL/GenBank/DDBJ databases">
        <title>Genome-scale phylogeny and comparative genomics of the fungal order Sordariales.</title>
        <authorList>
            <consortium name="Lawrence Berkeley National Laboratory"/>
            <person name="Hensen N."/>
            <person name="Bonometti L."/>
            <person name="Westerberg I."/>
            <person name="Brannstrom I.O."/>
            <person name="Guillou S."/>
            <person name="Cros-Aarteil S."/>
            <person name="Calhoun S."/>
            <person name="Haridas S."/>
            <person name="Kuo A."/>
            <person name="Mondo S."/>
            <person name="Pangilinan J."/>
            <person name="Riley R."/>
            <person name="Labutti K."/>
            <person name="Andreopoulos B."/>
            <person name="Lipzen A."/>
            <person name="Chen C."/>
            <person name="Yanf M."/>
            <person name="Daum C."/>
            <person name="Ng V."/>
            <person name="Clum A."/>
            <person name="Steindorff A."/>
            <person name="Ohm R."/>
            <person name="Martin F."/>
            <person name="Silar P."/>
            <person name="Natvig D."/>
            <person name="Lalanne C."/>
            <person name="Gautier V."/>
            <person name="Ament-Velasquez S.L."/>
            <person name="Kruys A."/>
            <person name="Hutchinson M.I."/>
            <person name="Powell A.J."/>
            <person name="Barry K."/>
            <person name="Miller A.N."/>
            <person name="Grigoriev I.V."/>
            <person name="Debuchy R."/>
            <person name="Gladieux P."/>
            <person name="Thoren M.H."/>
            <person name="Johannesson H."/>
        </authorList>
    </citation>
    <scope>NUCLEOTIDE SEQUENCE</scope>
    <source>
        <strain evidence="1">SMH4607-1</strain>
    </source>
</reference>
<accession>A0AA40ARN3</accession>
<evidence type="ECO:0000313" key="1">
    <source>
        <dbReference type="EMBL" id="KAK0720734.1"/>
    </source>
</evidence>
<name>A0AA40ARN3_9PEZI</name>
<dbReference type="AlphaFoldDB" id="A0AA40ARN3"/>
<comment type="caution">
    <text evidence="1">The sequence shown here is derived from an EMBL/GenBank/DDBJ whole genome shotgun (WGS) entry which is preliminary data.</text>
</comment>
<evidence type="ECO:0000313" key="2">
    <source>
        <dbReference type="Proteomes" id="UP001172102"/>
    </source>
</evidence>
<sequence length="176" mass="19998">MRLEQTHSKLLGELSDTVKTENSLLTKMEKQDKTLYAPLSQFTIRSEQRNSIDGTINIKKETVGNLVSGVETKLKEFEADISRLWKEWESAEAEVESIFREMAPVEKGQQGNGGTARLAETMIKFRDAIEKEISKAQEEVDALGNAAVNTLKNIEKEFRKATIPDYHIYYQSIDEP</sequence>
<dbReference type="Proteomes" id="UP001172102">
    <property type="component" value="Unassembled WGS sequence"/>
</dbReference>
<proteinExistence type="predicted"/>